<dbReference type="CDD" id="cd06442">
    <property type="entry name" value="DPM1_like"/>
    <property type="match status" value="1"/>
</dbReference>
<keyword evidence="13 16" id="KW-0256">Endoplasmic reticulum</keyword>
<dbReference type="FunCoup" id="A0A4W3J1A9">
    <property type="interactions" value="777"/>
</dbReference>
<keyword evidence="15" id="KW-0464">Manganese</keyword>
<evidence type="ECO:0000256" key="3">
    <source>
        <dbReference type="ARBA" id="ARBA00001946"/>
    </source>
</evidence>
<dbReference type="InterPro" id="IPR001173">
    <property type="entry name" value="Glyco_trans_2-like"/>
</dbReference>
<dbReference type="GeneTree" id="ENSGT00940000153481"/>
<dbReference type="GO" id="GO:0006488">
    <property type="term" value="P:dolichol-linked oligosaccharide biosynthetic process"/>
    <property type="evidence" value="ECO:0007669"/>
    <property type="project" value="TreeGrafter"/>
</dbReference>
<dbReference type="Proteomes" id="UP000314986">
    <property type="component" value="Unassembled WGS sequence"/>
</dbReference>
<evidence type="ECO:0000256" key="9">
    <source>
        <dbReference type="ARBA" id="ARBA00014858"/>
    </source>
</evidence>
<comment type="catalytic activity">
    <reaction evidence="16">
        <text>a di-trans,poly-cis-dolichyl phosphate + GDP-alpha-D-mannose = a di-trans,poly-cis-dolichyl beta-D-mannosyl phosphate + GDP</text>
        <dbReference type="Rhea" id="RHEA:21184"/>
        <dbReference type="Rhea" id="RHEA-COMP:19498"/>
        <dbReference type="Rhea" id="RHEA-COMP:19501"/>
        <dbReference type="ChEBI" id="CHEBI:57527"/>
        <dbReference type="ChEBI" id="CHEBI:57683"/>
        <dbReference type="ChEBI" id="CHEBI:58189"/>
        <dbReference type="ChEBI" id="CHEBI:58211"/>
    </reaction>
</comment>
<comment type="pathway">
    <text evidence="6 16">Protein modification; protein glycosylation.</text>
</comment>
<evidence type="ECO:0000256" key="6">
    <source>
        <dbReference type="ARBA" id="ARBA00004922"/>
    </source>
</evidence>
<dbReference type="GO" id="GO:0004582">
    <property type="term" value="F:dolichyl-phosphate beta-D-mannosyltransferase activity"/>
    <property type="evidence" value="ECO:0007669"/>
    <property type="project" value="UniProtKB-UniRule"/>
</dbReference>
<organism evidence="18 19">
    <name type="scientific">Callorhinchus milii</name>
    <name type="common">Ghost shark</name>
    <dbReference type="NCBI Taxonomy" id="7868"/>
    <lineage>
        <taxon>Eukaryota</taxon>
        <taxon>Metazoa</taxon>
        <taxon>Chordata</taxon>
        <taxon>Craniata</taxon>
        <taxon>Vertebrata</taxon>
        <taxon>Chondrichthyes</taxon>
        <taxon>Holocephali</taxon>
        <taxon>Chimaeriformes</taxon>
        <taxon>Callorhinchidae</taxon>
        <taxon>Callorhinchus</taxon>
    </lineage>
</organism>
<reference evidence="18" key="5">
    <citation type="submission" date="2025-09" db="UniProtKB">
        <authorList>
            <consortium name="Ensembl"/>
        </authorList>
    </citation>
    <scope>IDENTIFICATION</scope>
</reference>
<evidence type="ECO:0000259" key="17">
    <source>
        <dbReference type="Pfam" id="PF00535"/>
    </source>
</evidence>
<comment type="function">
    <text evidence="4">Transfers mannose from GDP-mannose to dolichol monophosphate to form dolichol phosphate mannose (Dol-P-Man) which is the mannosyl donor in pathways leading to N-glycosylation, glycosyl phosphatidylinositol membrane anchoring, and O-mannosylation of proteins; catalytic subunit of the dolichol-phosphate mannose (DPM) synthase complex.</text>
</comment>
<protein>
    <recommendedName>
        <fullName evidence="9 16">Dolichol-phosphate mannosyltransferase subunit 1</fullName>
        <ecNumber evidence="8 16">2.4.1.83</ecNumber>
    </recommendedName>
</protein>
<proteinExistence type="inferred from homology"/>
<dbReference type="UniPathway" id="UPA00378"/>
<accession>A0A4W3J1A9</accession>
<gene>
    <name evidence="18" type="primary">dpm1</name>
</gene>
<dbReference type="GO" id="GO:0005789">
    <property type="term" value="C:endoplasmic reticulum membrane"/>
    <property type="evidence" value="ECO:0007669"/>
    <property type="project" value="TreeGrafter"/>
</dbReference>
<evidence type="ECO:0000256" key="16">
    <source>
        <dbReference type="RuleBase" id="RU365083"/>
    </source>
</evidence>
<dbReference type="GO" id="GO:0046872">
    <property type="term" value="F:metal ion binding"/>
    <property type="evidence" value="ECO:0007669"/>
    <property type="project" value="UniProtKB-KW"/>
</dbReference>
<evidence type="ECO:0000256" key="12">
    <source>
        <dbReference type="ARBA" id="ARBA00022723"/>
    </source>
</evidence>
<reference evidence="19" key="3">
    <citation type="journal article" date="2014" name="Nature">
        <title>Elephant shark genome provides unique insights into gnathostome evolution.</title>
        <authorList>
            <consortium name="International Elephant Shark Genome Sequencing Consortium"/>
            <person name="Venkatesh B."/>
            <person name="Lee A.P."/>
            <person name="Ravi V."/>
            <person name="Maurya A.K."/>
            <person name="Lian M.M."/>
            <person name="Swann J.B."/>
            <person name="Ohta Y."/>
            <person name="Flajnik M.F."/>
            <person name="Sutoh Y."/>
            <person name="Kasahara M."/>
            <person name="Hoon S."/>
            <person name="Gangu V."/>
            <person name="Roy S.W."/>
            <person name="Irimia M."/>
            <person name="Korzh V."/>
            <person name="Kondrychyn I."/>
            <person name="Lim Z.W."/>
            <person name="Tay B.H."/>
            <person name="Tohari S."/>
            <person name="Kong K.W."/>
            <person name="Ho S."/>
            <person name="Lorente-Galdos B."/>
            <person name="Quilez J."/>
            <person name="Marques-Bonet T."/>
            <person name="Raney B.J."/>
            <person name="Ingham P.W."/>
            <person name="Tay A."/>
            <person name="Hillier L.W."/>
            <person name="Minx P."/>
            <person name="Boehm T."/>
            <person name="Wilson R.K."/>
            <person name="Brenner S."/>
            <person name="Warren W.C."/>
        </authorList>
    </citation>
    <scope>NUCLEOTIDE SEQUENCE [LARGE SCALE GENOMIC DNA]</scope>
</reference>
<dbReference type="PANTHER" id="PTHR43398">
    <property type="entry name" value="DOLICHOL-PHOSPHATE MANNOSYLTRANSFERASE SUBUNIT 1"/>
    <property type="match status" value="1"/>
</dbReference>
<dbReference type="STRING" id="7868.ENSCMIP00000032013"/>
<reference evidence="18" key="4">
    <citation type="submission" date="2025-08" db="UniProtKB">
        <authorList>
            <consortium name="Ensembl"/>
        </authorList>
    </citation>
    <scope>IDENTIFICATION</scope>
</reference>
<comment type="subcellular location">
    <subcellularLocation>
        <location evidence="5 16">Endoplasmic reticulum</location>
    </subcellularLocation>
</comment>
<dbReference type="InParanoid" id="A0A4W3J1A9"/>
<dbReference type="Ensembl" id="ENSCMIT00000032499.1">
    <property type="protein sequence ID" value="ENSCMIP00000032013.1"/>
    <property type="gene ID" value="ENSCMIG00000013695.1"/>
</dbReference>
<dbReference type="GO" id="GO:0035269">
    <property type="term" value="P:protein O-linked glycosylation via mannose"/>
    <property type="evidence" value="ECO:0007669"/>
    <property type="project" value="TreeGrafter"/>
</dbReference>
<comment type="similarity">
    <text evidence="7 16">Belongs to the glycosyltransferase 2 family.</text>
</comment>
<dbReference type="FunFam" id="3.90.550.10:FF:000036">
    <property type="entry name" value="Dolichol-phosphate mannosyltransferase subunit 1"/>
    <property type="match status" value="1"/>
</dbReference>
<evidence type="ECO:0000256" key="7">
    <source>
        <dbReference type="ARBA" id="ARBA00006739"/>
    </source>
</evidence>
<sequence length="278" mass="31531">MGQCKLAFGRLARNIISLFRSLYTDPSWKARVRWMRAEVGLFVRPSVSLPIVARYHSTVPTMCIVCFVFISSGIDYEIIVIDDGSPDGTLDVAKQLEQIYGSDKILLRPREKKLGLGTAYIHGMQHATGNFILIMDADLSHHPKFIPEFIRKQKEGNYDLVSGTRYRGDGGVYGWDLRRKLISRGANFVTQVLLRPGVSDLTGSFRLYRKEVLQKLVERCVSKGYVFQMEMIVRARQLNYTIAEVPITFVDRMYGVSKLGGNEIVSFLKGLLYLFATT</sequence>
<keyword evidence="10 16" id="KW-0328">Glycosyltransferase</keyword>
<dbReference type="EC" id="2.4.1.83" evidence="8 16"/>
<comment type="cofactor">
    <cofactor evidence="3">
        <name>Mg(2+)</name>
        <dbReference type="ChEBI" id="CHEBI:18420"/>
    </cofactor>
</comment>
<evidence type="ECO:0000256" key="1">
    <source>
        <dbReference type="ARBA" id="ARBA00001913"/>
    </source>
</evidence>
<reference evidence="19" key="2">
    <citation type="journal article" date="2007" name="PLoS Biol.">
        <title>Survey sequencing and comparative analysis of the elephant shark (Callorhinchus milii) genome.</title>
        <authorList>
            <person name="Venkatesh B."/>
            <person name="Kirkness E.F."/>
            <person name="Loh Y.H."/>
            <person name="Halpern A.L."/>
            <person name="Lee A.P."/>
            <person name="Johnson J."/>
            <person name="Dandona N."/>
            <person name="Viswanathan L.D."/>
            <person name="Tay A."/>
            <person name="Venter J.C."/>
            <person name="Strausberg R.L."/>
            <person name="Brenner S."/>
        </authorList>
    </citation>
    <scope>NUCLEOTIDE SEQUENCE [LARGE SCALE GENOMIC DNA]</scope>
</reference>
<evidence type="ECO:0000313" key="19">
    <source>
        <dbReference type="Proteomes" id="UP000314986"/>
    </source>
</evidence>
<comment type="cofactor">
    <cofactor evidence="1">
        <name>Ca(2+)</name>
        <dbReference type="ChEBI" id="CHEBI:29108"/>
    </cofactor>
</comment>
<keyword evidence="12" id="KW-0479">Metal-binding</keyword>
<evidence type="ECO:0000256" key="10">
    <source>
        <dbReference type="ARBA" id="ARBA00022676"/>
    </source>
</evidence>
<dbReference type="PANTHER" id="PTHR43398:SF1">
    <property type="entry name" value="DOLICHOL-PHOSPHATE MANNOSYLTRANSFERASE SUBUNIT 1"/>
    <property type="match status" value="1"/>
</dbReference>
<comment type="cofactor">
    <cofactor evidence="2">
        <name>Mn(2+)</name>
        <dbReference type="ChEBI" id="CHEBI:29035"/>
    </cofactor>
</comment>
<dbReference type="InterPro" id="IPR029044">
    <property type="entry name" value="Nucleotide-diphossugar_trans"/>
</dbReference>
<dbReference type="SUPFAM" id="SSF53448">
    <property type="entry name" value="Nucleotide-diphospho-sugar transferases"/>
    <property type="match status" value="1"/>
</dbReference>
<feature type="domain" description="Glycosyltransferase 2-like" evidence="17">
    <location>
        <begin position="75"/>
        <end position="216"/>
    </location>
</feature>
<dbReference type="Gene3D" id="3.90.550.10">
    <property type="entry name" value="Spore Coat Polysaccharide Biosynthesis Protein SpsA, Chain A"/>
    <property type="match status" value="1"/>
</dbReference>
<evidence type="ECO:0000256" key="8">
    <source>
        <dbReference type="ARBA" id="ARBA00012704"/>
    </source>
</evidence>
<keyword evidence="14" id="KW-0460">Magnesium</keyword>
<evidence type="ECO:0000256" key="14">
    <source>
        <dbReference type="ARBA" id="ARBA00022842"/>
    </source>
</evidence>
<evidence type="ECO:0000256" key="5">
    <source>
        <dbReference type="ARBA" id="ARBA00004240"/>
    </source>
</evidence>
<evidence type="ECO:0000256" key="4">
    <source>
        <dbReference type="ARBA" id="ARBA00002636"/>
    </source>
</evidence>
<reference evidence="19" key="1">
    <citation type="journal article" date="2006" name="Science">
        <title>Ancient noncoding elements conserved in the human genome.</title>
        <authorList>
            <person name="Venkatesh B."/>
            <person name="Kirkness E.F."/>
            <person name="Loh Y.H."/>
            <person name="Halpern A.L."/>
            <person name="Lee A.P."/>
            <person name="Johnson J."/>
            <person name="Dandona N."/>
            <person name="Viswanathan L.D."/>
            <person name="Tay A."/>
            <person name="Venter J.C."/>
            <person name="Strausberg R.L."/>
            <person name="Brenner S."/>
        </authorList>
    </citation>
    <scope>NUCLEOTIDE SEQUENCE [LARGE SCALE GENOMIC DNA]</scope>
</reference>
<evidence type="ECO:0000313" key="18">
    <source>
        <dbReference type="Ensembl" id="ENSCMIP00000032013.1"/>
    </source>
</evidence>
<evidence type="ECO:0000256" key="11">
    <source>
        <dbReference type="ARBA" id="ARBA00022679"/>
    </source>
</evidence>
<keyword evidence="11 16" id="KW-0808">Transferase</keyword>
<evidence type="ECO:0000256" key="13">
    <source>
        <dbReference type="ARBA" id="ARBA00022824"/>
    </source>
</evidence>
<dbReference type="GO" id="GO:0006506">
    <property type="term" value="P:GPI anchor biosynthetic process"/>
    <property type="evidence" value="ECO:0007669"/>
    <property type="project" value="TreeGrafter"/>
</dbReference>
<dbReference type="Pfam" id="PF00535">
    <property type="entry name" value="Glycos_transf_2"/>
    <property type="match status" value="1"/>
</dbReference>
<evidence type="ECO:0000256" key="2">
    <source>
        <dbReference type="ARBA" id="ARBA00001936"/>
    </source>
</evidence>
<keyword evidence="19" id="KW-1185">Reference proteome</keyword>
<dbReference type="InterPro" id="IPR039528">
    <property type="entry name" value="DPM1-like"/>
</dbReference>
<name>A0A4W3J1A9_CALMI</name>
<evidence type="ECO:0000256" key="15">
    <source>
        <dbReference type="ARBA" id="ARBA00023211"/>
    </source>
</evidence>
<comment type="subunit">
    <text evidence="16">Component of the dolichol-phosphate mannose (DPM) synthase complex.</text>
</comment>
<dbReference type="AlphaFoldDB" id="A0A4W3J1A9"/>